<dbReference type="Pfam" id="PF09753">
    <property type="entry name" value="Use1"/>
    <property type="match status" value="1"/>
</dbReference>
<dbReference type="EMBL" id="JAKWBI020000570">
    <property type="protein sequence ID" value="KAJ2893758.1"/>
    <property type="molecule type" value="Genomic_DNA"/>
</dbReference>
<accession>A0AAD5RHV4</accession>
<evidence type="ECO:0000256" key="12">
    <source>
        <dbReference type="SAM" id="Phobius"/>
    </source>
</evidence>
<dbReference type="InterPro" id="IPR019150">
    <property type="entry name" value="Vesicle_transport_protein_Use1"/>
</dbReference>
<dbReference type="GO" id="GO:0015031">
    <property type="term" value="P:protein transport"/>
    <property type="evidence" value="ECO:0007669"/>
    <property type="project" value="UniProtKB-KW"/>
</dbReference>
<feature type="coiled-coil region" evidence="10">
    <location>
        <begin position="59"/>
        <end position="86"/>
    </location>
</feature>
<dbReference type="AlphaFoldDB" id="A0AAD5RHV4"/>
<evidence type="ECO:0000256" key="9">
    <source>
        <dbReference type="ARBA" id="ARBA00023136"/>
    </source>
</evidence>
<proteinExistence type="inferred from homology"/>
<name>A0AAD5RHV4_9PEZI</name>
<keyword evidence="14" id="KW-1185">Reference proteome</keyword>
<evidence type="ECO:0000256" key="10">
    <source>
        <dbReference type="SAM" id="Coils"/>
    </source>
</evidence>
<feature type="compositionally biased region" description="Polar residues" evidence="11">
    <location>
        <begin position="111"/>
        <end position="122"/>
    </location>
</feature>
<keyword evidence="5" id="KW-0256">Endoplasmic reticulum</keyword>
<evidence type="ECO:0000256" key="1">
    <source>
        <dbReference type="ARBA" id="ARBA00004163"/>
    </source>
</evidence>
<dbReference type="GO" id="GO:0005484">
    <property type="term" value="F:SNAP receptor activity"/>
    <property type="evidence" value="ECO:0007669"/>
    <property type="project" value="TreeGrafter"/>
</dbReference>
<keyword evidence="3" id="KW-0813">Transport</keyword>
<keyword evidence="6" id="KW-0931">ER-Golgi transport</keyword>
<keyword evidence="4 12" id="KW-0812">Transmembrane</keyword>
<feature type="region of interest" description="Disordered" evidence="11">
    <location>
        <begin position="108"/>
        <end position="219"/>
    </location>
</feature>
<dbReference type="GO" id="GO:0005789">
    <property type="term" value="C:endoplasmic reticulum membrane"/>
    <property type="evidence" value="ECO:0007669"/>
    <property type="project" value="UniProtKB-SubCell"/>
</dbReference>
<evidence type="ECO:0000256" key="6">
    <source>
        <dbReference type="ARBA" id="ARBA00022892"/>
    </source>
</evidence>
<gene>
    <name evidence="13" type="ORF">MKZ38_008278</name>
</gene>
<keyword evidence="9 12" id="KW-0472">Membrane</keyword>
<evidence type="ECO:0000313" key="13">
    <source>
        <dbReference type="EMBL" id="KAJ2893758.1"/>
    </source>
</evidence>
<evidence type="ECO:0000256" key="2">
    <source>
        <dbReference type="ARBA" id="ARBA00007891"/>
    </source>
</evidence>
<sequence>MSDLDLLLPRLQRSIQELESSRRRNEYEVNKLGVNIQYARSLLTSLEKDDLSIQLGGRRMELQTHLNEKRELLEGLEERHKSLQEAVLHDFSDDADSSEGEDILAAIIETPSESMDGRSTNQQDERSPVEPGDDEAQWGQQPTLSQDTRTSGTLRARPQPAQTQTSLHTEQSYDNDGEPSRTAATSSRSYAPSPSTPSIVPPHLNPSPASAAPANPDATAEELAIRERQTQEAIASSLLQMARQLKASTQDIGVSLEEDKDVLEKAGQGMEMTQGGMEGAQKRMRDLQTTQSGGGVWGILGGGGGGGGWLGGWLWEWKMYGIIAILWVLLVLVVFVGPKIRF</sequence>
<feature type="transmembrane region" description="Helical" evidence="12">
    <location>
        <begin position="317"/>
        <end position="337"/>
    </location>
</feature>
<dbReference type="GO" id="GO:0006890">
    <property type="term" value="P:retrograde vesicle-mediated transport, Golgi to endoplasmic reticulum"/>
    <property type="evidence" value="ECO:0007669"/>
    <property type="project" value="TreeGrafter"/>
</dbReference>
<organism evidence="13 14">
    <name type="scientific">Zalerion maritima</name>
    <dbReference type="NCBI Taxonomy" id="339359"/>
    <lineage>
        <taxon>Eukaryota</taxon>
        <taxon>Fungi</taxon>
        <taxon>Dikarya</taxon>
        <taxon>Ascomycota</taxon>
        <taxon>Pezizomycotina</taxon>
        <taxon>Sordariomycetes</taxon>
        <taxon>Lulworthiomycetidae</taxon>
        <taxon>Lulworthiales</taxon>
        <taxon>Lulworthiaceae</taxon>
        <taxon>Zalerion</taxon>
    </lineage>
</organism>
<feature type="compositionally biased region" description="Polar residues" evidence="11">
    <location>
        <begin position="138"/>
        <end position="153"/>
    </location>
</feature>
<dbReference type="PANTHER" id="PTHR13050:SF7">
    <property type="entry name" value="VESICLE TRANSPORT PROTEIN USE1"/>
    <property type="match status" value="1"/>
</dbReference>
<reference evidence="13" key="1">
    <citation type="submission" date="2022-07" db="EMBL/GenBank/DDBJ databases">
        <title>Draft genome sequence of Zalerion maritima ATCC 34329, a (micro)plastics degrading marine fungus.</title>
        <authorList>
            <person name="Paco A."/>
            <person name="Goncalves M.F.M."/>
            <person name="Rocha-Santos T.A.P."/>
            <person name="Alves A."/>
        </authorList>
    </citation>
    <scope>NUCLEOTIDE SEQUENCE</scope>
    <source>
        <strain evidence="13">ATCC 34329</strain>
    </source>
</reference>
<evidence type="ECO:0000256" key="5">
    <source>
        <dbReference type="ARBA" id="ARBA00022824"/>
    </source>
</evidence>
<evidence type="ECO:0000256" key="4">
    <source>
        <dbReference type="ARBA" id="ARBA00022692"/>
    </source>
</evidence>
<comment type="similarity">
    <text evidence="2">Belongs to the USE1 family.</text>
</comment>
<dbReference type="PANTHER" id="PTHR13050">
    <property type="entry name" value="USE1-LIKE PROTEIN"/>
    <property type="match status" value="1"/>
</dbReference>
<evidence type="ECO:0000256" key="7">
    <source>
        <dbReference type="ARBA" id="ARBA00022927"/>
    </source>
</evidence>
<feature type="compositionally biased region" description="Low complexity" evidence="11">
    <location>
        <begin position="180"/>
        <end position="198"/>
    </location>
</feature>
<evidence type="ECO:0000313" key="14">
    <source>
        <dbReference type="Proteomes" id="UP001201980"/>
    </source>
</evidence>
<dbReference type="Proteomes" id="UP001201980">
    <property type="component" value="Unassembled WGS sequence"/>
</dbReference>
<comment type="caution">
    <text evidence="13">The sequence shown here is derived from an EMBL/GenBank/DDBJ whole genome shotgun (WGS) entry which is preliminary data.</text>
</comment>
<evidence type="ECO:0008006" key="15">
    <source>
        <dbReference type="Google" id="ProtNLM"/>
    </source>
</evidence>
<dbReference type="GO" id="GO:0031201">
    <property type="term" value="C:SNARE complex"/>
    <property type="evidence" value="ECO:0007669"/>
    <property type="project" value="TreeGrafter"/>
</dbReference>
<keyword evidence="7" id="KW-0653">Protein transport</keyword>
<protein>
    <recommendedName>
        <fullName evidence="15">Synaptobrevin</fullName>
    </recommendedName>
</protein>
<keyword evidence="8 12" id="KW-1133">Transmembrane helix</keyword>
<feature type="compositionally biased region" description="Polar residues" evidence="11">
    <location>
        <begin position="160"/>
        <end position="174"/>
    </location>
</feature>
<evidence type="ECO:0000256" key="3">
    <source>
        <dbReference type="ARBA" id="ARBA00022448"/>
    </source>
</evidence>
<evidence type="ECO:0000256" key="8">
    <source>
        <dbReference type="ARBA" id="ARBA00022989"/>
    </source>
</evidence>
<feature type="transmembrane region" description="Helical" evidence="12">
    <location>
        <begin position="292"/>
        <end position="311"/>
    </location>
</feature>
<feature type="compositionally biased region" description="Low complexity" evidence="11">
    <location>
        <begin position="206"/>
        <end position="218"/>
    </location>
</feature>
<evidence type="ECO:0000256" key="11">
    <source>
        <dbReference type="SAM" id="MobiDB-lite"/>
    </source>
</evidence>
<comment type="subcellular location">
    <subcellularLocation>
        <location evidence="1">Endoplasmic reticulum membrane</location>
        <topology evidence="1">Single-pass type IV membrane protein</topology>
    </subcellularLocation>
</comment>
<keyword evidence="10" id="KW-0175">Coiled coil</keyword>